<keyword evidence="2" id="KW-0813">Transport</keyword>
<dbReference type="PROSITE" id="PS00211">
    <property type="entry name" value="ABC_TRANSPORTER_1"/>
    <property type="match status" value="1"/>
</dbReference>
<dbReference type="PANTHER" id="PTHR43820">
    <property type="entry name" value="HIGH-AFFINITY BRANCHED-CHAIN AMINO ACID TRANSPORT ATP-BINDING PROTEIN LIVF"/>
    <property type="match status" value="1"/>
</dbReference>
<name>A0A424W912_ALCXX</name>
<gene>
    <name evidence="8" type="ORF">DY367_21540</name>
</gene>
<evidence type="ECO:0000259" key="7">
    <source>
        <dbReference type="PROSITE" id="PS50893"/>
    </source>
</evidence>
<keyword evidence="3" id="KW-0472">Membrane</keyword>
<dbReference type="InterPro" id="IPR003593">
    <property type="entry name" value="AAA+_ATPase"/>
</dbReference>
<dbReference type="GO" id="GO:0016887">
    <property type="term" value="F:ATP hydrolysis activity"/>
    <property type="evidence" value="ECO:0007669"/>
    <property type="project" value="InterPro"/>
</dbReference>
<evidence type="ECO:0000313" key="9">
    <source>
        <dbReference type="Proteomes" id="UP000285324"/>
    </source>
</evidence>
<reference evidence="8 9" key="1">
    <citation type="submission" date="2018-08" db="EMBL/GenBank/DDBJ databases">
        <title>Achromobacter xylosoxidans Genome sequencing and assembly.</title>
        <authorList>
            <person name="Wang R."/>
            <person name="Rensing C."/>
            <person name="Li Y."/>
        </authorList>
    </citation>
    <scope>NUCLEOTIDE SEQUENCE [LARGE SCALE GENOMIC DNA]</scope>
    <source>
        <strain evidence="8 9">GD003A</strain>
    </source>
</reference>
<evidence type="ECO:0000256" key="2">
    <source>
        <dbReference type="ARBA" id="ARBA00022448"/>
    </source>
</evidence>
<dbReference type="RefSeq" id="WP_118933563.1">
    <property type="nucleotide sequence ID" value="NZ_CP061008.1"/>
</dbReference>
<feature type="domain" description="ABC transporter" evidence="7">
    <location>
        <begin position="9"/>
        <end position="238"/>
    </location>
</feature>
<dbReference type="InterPro" id="IPR003439">
    <property type="entry name" value="ABC_transporter-like_ATP-bd"/>
</dbReference>
<protein>
    <submittedName>
        <fullName evidence="8">ABC transporter ATP-binding protein</fullName>
    </submittedName>
</protein>
<dbReference type="OrthoDB" id="8723039at2"/>
<keyword evidence="5 8" id="KW-0067">ATP-binding</keyword>
<sequence length="238" mass="25941">MTSIAAPALSMEAVSSGYKRAMVLHDVSLTVERGACVALLGKNGMGKSTLLKTVMGYLPKQRGRVSVGGVDATRLRPHEVARCGVAYAAQEQPLFPDLSIRDNLRLGLPREQLFDERFAQIAELFPVFTSRLRQHAGTLSGGEQKMLLVARGLMQRPALLLLDEITEGLQPSVIERLGRALNWERERHGTTMFIVEQNVAFALDVADRYLVLKQGSIVDEGEAGAPEAAGNIIAHLKV</sequence>
<evidence type="ECO:0000256" key="1">
    <source>
        <dbReference type="ARBA" id="ARBA00005417"/>
    </source>
</evidence>
<evidence type="ECO:0000256" key="3">
    <source>
        <dbReference type="ARBA" id="ARBA00022475"/>
    </source>
</evidence>
<proteinExistence type="inferred from homology"/>
<dbReference type="SUPFAM" id="SSF52540">
    <property type="entry name" value="P-loop containing nucleoside triphosphate hydrolases"/>
    <property type="match status" value="1"/>
</dbReference>
<keyword evidence="4" id="KW-0547">Nucleotide-binding</keyword>
<evidence type="ECO:0000313" key="8">
    <source>
        <dbReference type="EMBL" id="RPJ89691.1"/>
    </source>
</evidence>
<dbReference type="SMART" id="SM00382">
    <property type="entry name" value="AAA"/>
    <property type="match status" value="1"/>
</dbReference>
<organism evidence="8 9">
    <name type="scientific">Alcaligenes xylosoxydans xylosoxydans</name>
    <name type="common">Achromobacter xylosoxidans</name>
    <dbReference type="NCBI Taxonomy" id="85698"/>
    <lineage>
        <taxon>Bacteria</taxon>
        <taxon>Pseudomonadati</taxon>
        <taxon>Pseudomonadota</taxon>
        <taxon>Betaproteobacteria</taxon>
        <taxon>Burkholderiales</taxon>
        <taxon>Alcaligenaceae</taxon>
        <taxon>Achromobacter</taxon>
    </lineage>
</organism>
<keyword evidence="6" id="KW-0029">Amino-acid transport</keyword>
<dbReference type="Proteomes" id="UP000285324">
    <property type="component" value="Unassembled WGS sequence"/>
</dbReference>
<dbReference type="CDD" id="cd03224">
    <property type="entry name" value="ABC_TM1139_LivF_branched"/>
    <property type="match status" value="1"/>
</dbReference>
<dbReference type="AlphaFoldDB" id="A0A424W912"/>
<dbReference type="Gene3D" id="3.40.50.300">
    <property type="entry name" value="P-loop containing nucleotide triphosphate hydrolases"/>
    <property type="match status" value="1"/>
</dbReference>
<keyword evidence="3" id="KW-1003">Cell membrane</keyword>
<dbReference type="InterPro" id="IPR027417">
    <property type="entry name" value="P-loop_NTPase"/>
</dbReference>
<evidence type="ECO:0000256" key="5">
    <source>
        <dbReference type="ARBA" id="ARBA00022840"/>
    </source>
</evidence>
<dbReference type="GO" id="GO:0015807">
    <property type="term" value="P:L-amino acid transport"/>
    <property type="evidence" value="ECO:0007669"/>
    <property type="project" value="TreeGrafter"/>
</dbReference>
<dbReference type="Pfam" id="PF00005">
    <property type="entry name" value="ABC_tran"/>
    <property type="match status" value="1"/>
</dbReference>
<evidence type="ECO:0000256" key="6">
    <source>
        <dbReference type="ARBA" id="ARBA00022970"/>
    </source>
</evidence>
<dbReference type="PANTHER" id="PTHR43820:SF4">
    <property type="entry name" value="HIGH-AFFINITY BRANCHED-CHAIN AMINO ACID TRANSPORT ATP-BINDING PROTEIN LIVF"/>
    <property type="match status" value="1"/>
</dbReference>
<evidence type="ECO:0000256" key="4">
    <source>
        <dbReference type="ARBA" id="ARBA00022741"/>
    </source>
</evidence>
<dbReference type="GO" id="GO:0005524">
    <property type="term" value="F:ATP binding"/>
    <property type="evidence" value="ECO:0007669"/>
    <property type="project" value="UniProtKB-KW"/>
</dbReference>
<comment type="similarity">
    <text evidence="1">Belongs to the ABC transporter superfamily.</text>
</comment>
<comment type="caution">
    <text evidence="8">The sequence shown here is derived from an EMBL/GenBank/DDBJ whole genome shotgun (WGS) entry which is preliminary data.</text>
</comment>
<dbReference type="EMBL" id="QVXO01000037">
    <property type="protein sequence ID" value="RPJ89691.1"/>
    <property type="molecule type" value="Genomic_DNA"/>
</dbReference>
<dbReference type="GO" id="GO:0015658">
    <property type="term" value="F:branched-chain amino acid transmembrane transporter activity"/>
    <property type="evidence" value="ECO:0007669"/>
    <property type="project" value="TreeGrafter"/>
</dbReference>
<dbReference type="PROSITE" id="PS50893">
    <property type="entry name" value="ABC_TRANSPORTER_2"/>
    <property type="match status" value="1"/>
</dbReference>
<dbReference type="InterPro" id="IPR052156">
    <property type="entry name" value="BCAA_Transport_ATP-bd_LivF"/>
</dbReference>
<accession>A0A424W912</accession>
<dbReference type="InterPro" id="IPR017871">
    <property type="entry name" value="ABC_transporter-like_CS"/>
</dbReference>